<dbReference type="GO" id="GO:0046983">
    <property type="term" value="F:protein dimerization activity"/>
    <property type="evidence" value="ECO:0007669"/>
    <property type="project" value="InterPro"/>
</dbReference>
<feature type="transmembrane region" description="Helical" evidence="11">
    <location>
        <begin position="111"/>
        <end position="128"/>
    </location>
</feature>
<gene>
    <name evidence="15" type="ORF">SAMN06264365_102316</name>
</gene>
<feature type="region of interest" description="Disordered" evidence="10">
    <location>
        <begin position="410"/>
        <end position="431"/>
    </location>
</feature>
<comment type="catalytic activity">
    <reaction evidence="1">
        <text>ATP + protein L-histidine = ADP + protein N-phospho-L-histidine.</text>
        <dbReference type="EC" id="2.7.13.3"/>
    </reaction>
</comment>
<dbReference type="GO" id="GO:0000155">
    <property type="term" value="F:phosphorelay sensor kinase activity"/>
    <property type="evidence" value="ECO:0007669"/>
    <property type="project" value="InterPro"/>
</dbReference>
<dbReference type="SUPFAM" id="SSF55874">
    <property type="entry name" value="ATPase domain of HSP90 chaperone/DNA topoisomerase II/histidine kinase"/>
    <property type="match status" value="1"/>
</dbReference>
<evidence type="ECO:0000256" key="7">
    <source>
        <dbReference type="ARBA" id="ARBA00022840"/>
    </source>
</evidence>
<evidence type="ECO:0000256" key="1">
    <source>
        <dbReference type="ARBA" id="ARBA00000085"/>
    </source>
</evidence>
<dbReference type="Gene3D" id="1.20.5.1930">
    <property type="match status" value="1"/>
</dbReference>
<sequence length="650" mass="69208">MRERGRDRGRRPDGGRDGWCPFPGDPARPDGSAGWTSEPGSAAPGSPTGEAADDWRDEPWRDGPERDWPHWRRRIRQAHGGWPSGVVIATTFIQMVGMNNLSAHGRLYRPWDNFTTLLLLIGPVALLWRRRAPLSVFAVASVASIVLATQAAPYVAYAAAPAVALYSLAREGRRQASLIGAATAWAAWLGVTLGLAGPLGLDPGVQPKTGQACFAAAGLGLMILLGAAARMRAENYAEQARTRTEQARTRAEQERRQASEERLRIARELHDVLGHHLSLINVQAGVGLHLMDQRPEQAREALAAIKSASAEALREVRSVLGVLRTEGEAAPRQPTLGLNRLQELTEAAGIPVRTTVTGEPRELPAEVDRAAYRIVQEALTNVRRHAGPQPEADVAVGYLPTALYLSIRNGGPVTAEPPSPLPDGERGSGITGMRARAESLGGRLEAGRPPTGGFLVTVILPTRQPANGTTSQASGAPPPSPGENGAARREPRENCAARQEPDNDGAARRGPGESGAVRRESENDGAARGEPGNDGAARREPENDGAARREPENDGAARRGPGESGAARRESENDGAARGEPGNNGAVLREPEESGAARRESGNDGAVRWEPGEDCGVGREPEQHGCVRREPERDGAEESAEDRVTSEGER</sequence>
<evidence type="ECO:0000256" key="3">
    <source>
        <dbReference type="ARBA" id="ARBA00022553"/>
    </source>
</evidence>
<keyword evidence="16" id="KW-1185">Reference proteome</keyword>
<keyword evidence="7" id="KW-0067">ATP-binding</keyword>
<protein>
    <recommendedName>
        <fullName evidence="2">histidine kinase</fullName>
        <ecNumber evidence="2">2.7.13.3</ecNumber>
    </recommendedName>
</protein>
<feature type="compositionally biased region" description="Basic and acidic residues" evidence="10">
    <location>
        <begin position="589"/>
        <end position="602"/>
    </location>
</feature>
<keyword evidence="9" id="KW-0175">Coiled coil</keyword>
<proteinExistence type="predicted"/>
<evidence type="ECO:0000256" key="5">
    <source>
        <dbReference type="ARBA" id="ARBA00022741"/>
    </source>
</evidence>
<reference evidence="15 16" key="1">
    <citation type="submission" date="2017-06" db="EMBL/GenBank/DDBJ databases">
        <authorList>
            <person name="Kim H.J."/>
            <person name="Triplett B.A."/>
        </authorList>
    </citation>
    <scope>NUCLEOTIDE SEQUENCE [LARGE SCALE GENOMIC DNA]</scope>
    <source>
        <strain evidence="15 16">DSM 43151</strain>
    </source>
</reference>
<dbReference type="Pfam" id="PF07730">
    <property type="entry name" value="HisKA_3"/>
    <property type="match status" value="1"/>
</dbReference>
<feature type="transmembrane region" description="Helical" evidence="11">
    <location>
        <begin position="178"/>
        <end position="197"/>
    </location>
</feature>
<dbReference type="Pfam" id="PF23539">
    <property type="entry name" value="DUF7134"/>
    <property type="match status" value="1"/>
</dbReference>
<dbReference type="PANTHER" id="PTHR24421:SF10">
    <property type="entry name" value="NITRATE_NITRITE SENSOR PROTEIN NARQ"/>
    <property type="match status" value="1"/>
</dbReference>
<dbReference type="Pfam" id="PF02518">
    <property type="entry name" value="HATPase_c"/>
    <property type="match status" value="1"/>
</dbReference>
<accession>A0A238WAU7</accession>
<name>A0A238WAU7_9ACTN</name>
<dbReference type="EMBL" id="FZNR01000002">
    <property type="protein sequence ID" value="SNR43333.1"/>
    <property type="molecule type" value="Genomic_DNA"/>
</dbReference>
<keyword evidence="8" id="KW-0902">Two-component regulatory system</keyword>
<feature type="domain" description="Signal transduction histidine kinase subgroup 3 dimerisation and phosphoacceptor" evidence="13">
    <location>
        <begin position="261"/>
        <end position="326"/>
    </location>
</feature>
<dbReference type="InterPro" id="IPR050482">
    <property type="entry name" value="Sensor_HK_TwoCompSys"/>
</dbReference>
<dbReference type="GO" id="GO:0005524">
    <property type="term" value="F:ATP binding"/>
    <property type="evidence" value="ECO:0007669"/>
    <property type="project" value="UniProtKB-KW"/>
</dbReference>
<dbReference type="InterPro" id="IPR003594">
    <property type="entry name" value="HATPase_dom"/>
</dbReference>
<evidence type="ECO:0000259" key="14">
    <source>
        <dbReference type="Pfam" id="PF23539"/>
    </source>
</evidence>
<feature type="region of interest" description="Disordered" evidence="10">
    <location>
        <begin position="465"/>
        <end position="650"/>
    </location>
</feature>
<keyword evidence="11" id="KW-1133">Transmembrane helix</keyword>
<keyword evidence="5" id="KW-0547">Nucleotide-binding</keyword>
<keyword evidence="3" id="KW-0597">Phosphoprotein</keyword>
<dbReference type="EC" id="2.7.13.3" evidence="2"/>
<dbReference type="RefSeq" id="WP_239138183.1">
    <property type="nucleotide sequence ID" value="NZ_BOMU01000028.1"/>
</dbReference>
<feature type="domain" description="DUF7134" evidence="14">
    <location>
        <begin position="79"/>
        <end position="232"/>
    </location>
</feature>
<dbReference type="PANTHER" id="PTHR24421">
    <property type="entry name" value="NITRATE/NITRITE SENSOR PROTEIN NARX-RELATED"/>
    <property type="match status" value="1"/>
</dbReference>
<evidence type="ECO:0000259" key="12">
    <source>
        <dbReference type="Pfam" id="PF02518"/>
    </source>
</evidence>
<evidence type="ECO:0000256" key="6">
    <source>
        <dbReference type="ARBA" id="ARBA00022777"/>
    </source>
</evidence>
<dbReference type="InterPro" id="IPR036890">
    <property type="entry name" value="HATPase_C_sf"/>
</dbReference>
<dbReference type="Proteomes" id="UP000198415">
    <property type="component" value="Unassembled WGS sequence"/>
</dbReference>
<feature type="transmembrane region" description="Helical" evidence="11">
    <location>
        <begin position="209"/>
        <end position="229"/>
    </location>
</feature>
<evidence type="ECO:0000313" key="16">
    <source>
        <dbReference type="Proteomes" id="UP000198415"/>
    </source>
</evidence>
<evidence type="ECO:0000256" key="10">
    <source>
        <dbReference type="SAM" id="MobiDB-lite"/>
    </source>
</evidence>
<feature type="coiled-coil region" evidence="9">
    <location>
        <begin position="237"/>
        <end position="268"/>
    </location>
</feature>
<evidence type="ECO:0000256" key="2">
    <source>
        <dbReference type="ARBA" id="ARBA00012438"/>
    </source>
</evidence>
<feature type="compositionally biased region" description="Basic and acidic residues" evidence="10">
    <location>
        <begin position="53"/>
        <end position="67"/>
    </location>
</feature>
<dbReference type="CDD" id="cd16917">
    <property type="entry name" value="HATPase_UhpB-NarQ-NarX-like"/>
    <property type="match status" value="1"/>
</dbReference>
<dbReference type="Gene3D" id="3.30.565.10">
    <property type="entry name" value="Histidine kinase-like ATPase, C-terminal domain"/>
    <property type="match status" value="1"/>
</dbReference>
<feature type="compositionally biased region" description="Basic and acidic residues" evidence="10">
    <location>
        <begin position="1"/>
        <end position="16"/>
    </location>
</feature>
<dbReference type="AlphaFoldDB" id="A0A238WAU7"/>
<evidence type="ECO:0000256" key="11">
    <source>
        <dbReference type="SAM" id="Phobius"/>
    </source>
</evidence>
<feature type="compositionally biased region" description="Basic and acidic residues" evidence="10">
    <location>
        <begin position="616"/>
        <end position="650"/>
    </location>
</feature>
<dbReference type="InterPro" id="IPR055558">
    <property type="entry name" value="DUF7134"/>
</dbReference>
<dbReference type="InterPro" id="IPR011712">
    <property type="entry name" value="Sig_transdc_His_kin_sub3_dim/P"/>
</dbReference>
<keyword evidence="11" id="KW-0812">Transmembrane</keyword>
<evidence type="ECO:0000256" key="9">
    <source>
        <dbReference type="SAM" id="Coils"/>
    </source>
</evidence>
<organism evidence="15 16">
    <name type="scientific">Actinoplanes regularis</name>
    <dbReference type="NCBI Taxonomy" id="52697"/>
    <lineage>
        <taxon>Bacteria</taxon>
        <taxon>Bacillati</taxon>
        <taxon>Actinomycetota</taxon>
        <taxon>Actinomycetes</taxon>
        <taxon>Micromonosporales</taxon>
        <taxon>Micromonosporaceae</taxon>
        <taxon>Actinoplanes</taxon>
    </lineage>
</organism>
<feature type="region of interest" description="Disordered" evidence="10">
    <location>
        <begin position="1"/>
        <end position="67"/>
    </location>
</feature>
<keyword evidence="11" id="KW-0472">Membrane</keyword>
<keyword evidence="4" id="KW-0808">Transferase</keyword>
<feature type="compositionally biased region" description="Basic and acidic residues" evidence="10">
    <location>
        <begin position="486"/>
        <end position="527"/>
    </location>
</feature>
<feature type="compositionally biased region" description="Basic and acidic residues" evidence="10">
    <location>
        <begin position="536"/>
        <end position="577"/>
    </location>
</feature>
<evidence type="ECO:0000313" key="15">
    <source>
        <dbReference type="EMBL" id="SNR43333.1"/>
    </source>
</evidence>
<dbReference type="GO" id="GO:0016020">
    <property type="term" value="C:membrane"/>
    <property type="evidence" value="ECO:0007669"/>
    <property type="project" value="InterPro"/>
</dbReference>
<evidence type="ECO:0000256" key="8">
    <source>
        <dbReference type="ARBA" id="ARBA00023012"/>
    </source>
</evidence>
<feature type="domain" description="Histidine kinase/HSP90-like ATPase" evidence="12">
    <location>
        <begin position="369"/>
        <end position="463"/>
    </location>
</feature>
<evidence type="ECO:0000256" key="4">
    <source>
        <dbReference type="ARBA" id="ARBA00022679"/>
    </source>
</evidence>
<keyword evidence="6 15" id="KW-0418">Kinase</keyword>
<feature type="transmembrane region" description="Helical" evidence="11">
    <location>
        <begin position="134"/>
        <end position="166"/>
    </location>
</feature>
<evidence type="ECO:0000259" key="13">
    <source>
        <dbReference type="Pfam" id="PF07730"/>
    </source>
</evidence>